<dbReference type="Pfam" id="PF01019">
    <property type="entry name" value="G_glu_transpept"/>
    <property type="match status" value="1"/>
</dbReference>
<keyword evidence="2" id="KW-0808">Transferase</keyword>
<dbReference type="EMBL" id="QHHQ01000002">
    <property type="protein sequence ID" value="RAI02288.1"/>
    <property type="molecule type" value="Genomic_DNA"/>
</dbReference>
<dbReference type="AlphaFoldDB" id="A0A8B2NVE6"/>
<evidence type="ECO:0000313" key="2">
    <source>
        <dbReference type="EMBL" id="RAI02288.1"/>
    </source>
</evidence>
<dbReference type="Proteomes" id="UP000249590">
    <property type="component" value="Unassembled WGS sequence"/>
</dbReference>
<name>A0A8B2NVE6_9HYPH</name>
<dbReference type="PANTHER" id="PTHR43881">
    <property type="entry name" value="GAMMA-GLUTAMYLTRANSPEPTIDASE (AFU_ORTHOLOGUE AFUA_4G13580)"/>
    <property type="match status" value="1"/>
</dbReference>
<dbReference type="InterPro" id="IPR052896">
    <property type="entry name" value="GGT-like_enzyme"/>
</dbReference>
<evidence type="ECO:0000256" key="1">
    <source>
        <dbReference type="SAM" id="MobiDB-lite"/>
    </source>
</evidence>
<dbReference type="Gene3D" id="3.60.20.40">
    <property type="match status" value="1"/>
</dbReference>
<dbReference type="PRINTS" id="PR01210">
    <property type="entry name" value="GGTRANSPTASE"/>
</dbReference>
<dbReference type="OrthoDB" id="9781342at2"/>
<dbReference type="Gene3D" id="1.10.246.130">
    <property type="match status" value="1"/>
</dbReference>
<reference evidence="2 3" key="1">
    <citation type="submission" date="2018-05" db="EMBL/GenBank/DDBJ databases">
        <title>Acuticoccus sediminis sp. nov., isolated from deep-sea sediment of Indian Ocean.</title>
        <authorList>
            <person name="Liu X."/>
            <person name="Lai Q."/>
            <person name="Du Y."/>
            <person name="Sun F."/>
            <person name="Zhang X."/>
            <person name="Wang S."/>
            <person name="Shao Z."/>
        </authorList>
    </citation>
    <scope>NUCLEOTIDE SEQUENCE [LARGE SCALE GENOMIC DNA]</scope>
    <source>
        <strain evidence="2 3">PTG4-2</strain>
    </source>
</reference>
<accession>A0A8B2NVE6</accession>
<comment type="caution">
    <text evidence="2">The sequence shown here is derived from an EMBL/GenBank/DDBJ whole genome shotgun (WGS) entry which is preliminary data.</text>
</comment>
<dbReference type="GO" id="GO:0016740">
    <property type="term" value="F:transferase activity"/>
    <property type="evidence" value="ECO:0007669"/>
    <property type="project" value="UniProtKB-KW"/>
</dbReference>
<feature type="region of interest" description="Disordered" evidence="1">
    <location>
        <begin position="407"/>
        <end position="430"/>
    </location>
</feature>
<dbReference type="InterPro" id="IPR029055">
    <property type="entry name" value="Ntn_hydrolases_N"/>
</dbReference>
<protein>
    <submittedName>
        <fullName evidence="2">Gamma-glutamyltransferase</fullName>
    </submittedName>
</protein>
<sequence length="560" mass="58991">MPTGYRATGYRHMAAAGHALAARAADQVLEAGGNAVDAGVAGGLVLGVVQSDYVNFAGVAPIMIRQPDGTAYTIDGLGGWPKALDPNLFMREYGGKIPRGLLRTVVPAAPSAWIAALTRFGTMSFADVATPAITLAREGFAMHWLMRSIISQHADEYAEWPSNAAIYLPGGRVPEIGERFVQSDLARTIQHMADCERAAGGDRLAGLNAARAAFYEGDIARQIVRFHEAEGGLLSAADLSGYRSEIGAPVRASFADGTLLCSGAYCQGPFLGVVMQFLDQLDWSGVAQGSSAYYHRLIECVKLAFADREAVLGDPNFVDVPLERLLSASYAAERIAAFDPARAAPGMPEPGLGRVTGMAPTAEEPAPGDTSYVCVVDTDGLAFSATPSDVSYSSPIIPGTGICPSSRGSASWGDPAHPSGVAPGKRPRLTPNPAIYVDRDGFPMPFGTPGGDVQIQAMAHVLLNRFVYGMELQAAVEAPRLASYSFPSSFEPHEMHPGLVRAETRIDDTVVDELAGLGHRVEPWGEWSHLAGAVCAVQARPDGALEGAADPRRTSGTAGR</sequence>
<proteinExistence type="predicted"/>
<organism evidence="2 3">
    <name type="scientific">Acuticoccus sediminis</name>
    <dbReference type="NCBI Taxonomy" id="2184697"/>
    <lineage>
        <taxon>Bacteria</taxon>
        <taxon>Pseudomonadati</taxon>
        <taxon>Pseudomonadota</taxon>
        <taxon>Alphaproteobacteria</taxon>
        <taxon>Hyphomicrobiales</taxon>
        <taxon>Amorphaceae</taxon>
        <taxon>Acuticoccus</taxon>
    </lineage>
</organism>
<dbReference type="SUPFAM" id="SSF56235">
    <property type="entry name" value="N-terminal nucleophile aminohydrolases (Ntn hydrolases)"/>
    <property type="match status" value="1"/>
</dbReference>
<keyword evidence="3" id="KW-1185">Reference proteome</keyword>
<dbReference type="InterPro" id="IPR043138">
    <property type="entry name" value="GGT_lsub"/>
</dbReference>
<dbReference type="InterPro" id="IPR043137">
    <property type="entry name" value="GGT_ssub_C"/>
</dbReference>
<gene>
    <name evidence="2" type="ORF">DLJ53_13060</name>
</gene>
<dbReference type="PANTHER" id="PTHR43881:SF1">
    <property type="entry name" value="GAMMA-GLUTAMYLTRANSPEPTIDASE (AFU_ORTHOLOGUE AFUA_4G13580)"/>
    <property type="match status" value="1"/>
</dbReference>
<evidence type="ECO:0000313" key="3">
    <source>
        <dbReference type="Proteomes" id="UP000249590"/>
    </source>
</evidence>